<dbReference type="SFLD" id="SFLDS00003">
    <property type="entry name" value="Haloacid_Dehalogenase"/>
    <property type="match status" value="1"/>
</dbReference>
<dbReference type="InterPro" id="IPR036412">
    <property type="entry name" value="HAD-like_sf"/>
</dbReference>
<comment type="catalytic activity">
    <reaction evidence="1">
        <text>2-phosphoglycolate + H2O = glycolate + phosphate</text>
        <dbReference type="Rhea" id="RHEA:14369"/>
        <dbReference type="ChEBI" id="CHEBI:15377"/>
        <dbReference type="ChEBI" id="CHEBI:29805"/>
        <dbReference type="ChEBI" id="CHEBI:43474"/>
        <dbReference type="ChEBI" id="CHEBI:58033"/>
        <dbReference type="EC" id="3.1.3.18"/>
    </reaction>
</comment>
<dbReference type="Gene3D" id="1.10.150.240">
    <property type="entry name" value="Putative phosphatase, domain 2"/>
    <property type="match status" value="1"/>
</dbReference>
<evidence type="ECO:0000256" key="2">
    <source>
        <dbReference type="ARBA" id="ARBA00004818"/>
    </source>
</evidence>
<dbReference type="EMBL" id="JBHTBS010000001">
    <property type="protein sequence ID" value="MFC7336270.1"/>
    <property type="molecule type" value="Genomic_DNA"/>
</dbReference>
<dbReference type="PANTHER" id="PTHR43434:SF1">
    <property type="entry name" value="PHOSPHOGLYCOLATE PHOSPHATASE"/>
    <property type="match status" value="1"/>
</dbReference>
<comment type="pathway">
    <text evidence="2">Organic acid metabolism; glycolate biosynthesis; glycolate from 2-phosphoglycolate: step 1/1.</text>
</comment>
<dbReference type="EC" id="3.1.3.18" evidence="4"/>
<evidence type="ECO:0000256" key="4">
    <source>
        <dbReference type="ARBA" id="ARBA00013078"/>
    </source>
</evidence>
<dbReference type="PRINTS" id="PR00413">
    <property type="entry name" value="HADHALOGNASE"/>
</dbReference>
<dbReference type="InterPro" id="IPR023214">
    <property type="entry name" value="HAD_sf"/>
</dbReference>
<dbReference type="Gene3D" id="3.40.50.1000">
    <property type="entry name" value="HAD superfamily/HAD-like"/>
    <property type="match status" value="1"/>
</dbReference>
<keyword evidence="5" id="KW-0378">Hydrolase</keyword>
<sequence>MIQAAIFDLDGTLVDSLPGIAASLNRALATRGHAGHDLDAVRSFIGNGSWMLCRRGVPASFPDSEADAVNRAFMDDYDRTWLRGTELFPGITELLAQLKAHHMPLAVLSNKPHPFTADIVDSLFTAGTFDVVLGHREGTQPKPDPSGALEIANIFDLPSTGITFIGDSLVDLETATNARMQPILVSWGYRPIEELRATGAPLLHATHEILNHLIC</sequence>
<dbReference type="Proteomes" id="UP001596472">
    <property type="component" value="Unassembled WGS sequence"/>
</dbReference>
<evidence type="ECO:0000256" key="1">
    <source>
        <dbReference type="ARBA" id="ARBA00000830"/>
    </source>
</evidence>
<dbReference type="InterPro" id="IPR050155">
    <property type="entry name" value="HAD-like_hydrolase_sf"/>
</dbReference>
<accession>A0ABW2L543</accession>
<reference evidence="6" key="1">
    <citation type="journal article" date="2019" name="Int. J. Syst. Evol. Microbiol.">
        <title>The Global Catalogue of Microorganisms (GCM) 10K type strain sequencing project: providing services to taxonomists for standard genome sequencing and annotation.</title>
        <authorList>
            <consortium name="The Broad Institute Genomics Platform"/>
            <consortium name="The Broad Institute Genome Sequencing Center for Infectious Disease"/>
            <person name="Wu L."/>
            <person name="Ma J."/>
        </authorList>
    </citation>
    <scope>NUCLEOTIDE SEQUENCE [LARGE SCALE GENOMIC DNA]</scope>
    <source>
        <strain evidence="6">CGMCC 4.1467</strain>
    </source>
</reference>
<dbReference type="SFLD" id="SFLDG01129">
    <property type="entry name" value="C1.5:_HAD__Beta-PGM__Phosphata"/>
    <property type="match status" value="1"/>
</dbReference>
<dbReference type="GO" id="GO:0016787">
    <property type="term" value="F:hydrolase activity"/>
    <property type="evidence" value="ECO:0007669"/>
    <property type="project" value="UniProtKB-KW"/>
</dbReference>
<name>A0ABW2L543_9BACT</name>
<proteinExistence type="inferred from homology"/>
<dbReference type="RefSeq" id="WP_379709216.1">
    <property type="nucleotide sequence ID" value="NZ_JBHTBS010000001.1"/>
</dbReference>
<evidence type="ECO:0000313" key="6">
    <source>
        <dbReference type="Proteomes" id="UP001596472"/>
    </source>
</evidence>
<organism evidence="5 6">
    <name type="scientific">Haloferula chungangensis</name>
    <dbReference type="NCBI Taxonomy" id="1048331"/>
    <lineage>
        <taxon>Bacteria</taxon>
        <taxon>Pseudomonadati</taxon>
        <taxon>Verrucomicrobiota</taxon>
        <taxon>Verrucomicrobiia</taxon>
        <taxon>Verrucomicrobiales</taxon>
        <taxon>Verrucomicrobiaceae</taxon>
        <taxon>Haloferula</taxon>
    </lineage>
</organism>
<dbReference type="InterPro" id="IPR041492">
    <property type="entry name" value="HAD_2"/>
</dbReference>
<dbReference type="SUPFAM" id="SSF56784">
    <property type="entry name" value="HAD-like"/>
    <property type="match status" value="1"/>
</dbReference>
<dbReference type="InterPro" id="IPR006439">
    <property type="entry name" value="HAD-SF_hydro_IA"/>
</dbReference>
<dbReference type="PANTHER" id="PTHR43434">
    <property type="entry name" value="PHOSPHOGLYCOLATE PHOSPHATASE"/>
    <property type="match status" value="1"/>
</dbReference>
<gene>
    <name evidence="5" type="ORF">ACFQY0_03705</name>
</gene>
<dbReference type="Pfam" id="PF13419">
    <property type="entry name" value="HAD_2"/>
    <property type="match status" value="1"/>
</dbReference>
<keyword evidence="6" id="KW-1185">Reference proteome</keyword>
<dbReference type="InterPro" id="IPR023198">
    <property type="entry name" value="PGP-like_dom2"/>
</dbReference>
<protein>
    <recommendedName>
        <fullName evidence="4">phosphoglycolate phosphatase</fullName>
        <ecNumber evidence="4">3.1.3.18</ecNumber>
    </recommendedName>
</protein>
<comment type="caution">
    <text evidence="5">The sequence shown here is derived from an EMBL/GenBank/DDBJ whole genome shotgun (WGS) entry which is preliminary data.</text>
</comment>
<evidence type="ECO:0000313" key="5">
    <source>
        <dbReference type="EMBL" id="MFC7336270.1"/>
    </source>
</evidence>
<evidence type="ECO:0000256" key="3">
    <source>
        <dbReference type="ARBA" id="ARBA00006171"/>
    </source>
</evidence>
<comment type="similarity">
    <text evidence="3">Belongs to the HAD-like hydrolase superfamily. CbbY/CbbZ/Gph/YieH family.</text>
</comment>